<name>A0A2A9M982_BESBE</name>
<feature type="compositionally biased region" description="Basic and acidic residues" evidence="1">
    <location>
        <begin position="195"/>
        <end position="208"/>
    </location>
</feature>
<dbReference type="VEuPathDB" id="ToxoDB:BESB_024320"/>
<feature type="region of interest" description="Disordered" evidence="1">
    <location>
        <begin position="1"/>
        <end position="264"/>
    </location>
</feature>
<comment type="caution">
    <text evidence="2">The sequence shown here is derived from an EMBL/GenBank/DDBJ whole genome shotgun (WGS) entry which is preliminary data.</text>
</comment>
<feature type="compositionally biased region" description="Basic and acidic residues" evidence="1">
    <location>
        <begin position="147"/>
        <end position="166"/>
    </location>
</feature>
<accession>A0A2A9M982</accession>
<sequence>MMPQRPSSPHQLVAPSVQDWSADRGCSPSSRRGSDPEETPASLSDACDKPLPSPSPLAAERAEDSPGEGDAGDNDDEAPEQDGATAQGGQTAQQREGERAAEGYARGVASLSESSAAQCAKRRREGSPALRPRRRGASVVSFRAPRARAEFEETTPHRRRGADCARRSSFADAASPVPAASPTSTPRLEKQRRRRSEEAERTPAEHEPGAPSNAHADKEWEAKEGEREDAKEEDALANSDEEDAPPLSGFSRPPAQMRSAVEGA</sequence>
<evidence type="ECO:0000313" key="2">
    <source>
        <dbReference type="EMBL" id="PFH31940.1"/>
    </source>
</evidence>
<dbReference type="OrthoDB" id="10445965at2759"/>
<feature type="compositionally biased region" description="Polar residues" evidence="1">
    <location>
        <begin position="1"/>
        <end position="10"/>
    </location>
</feature>
<feature type="compositionally biased region" description="Low complexity" evidence="1">
    <location>
        <begin position="168"/>
        <end position="186"/>
    </location>
</feature>
<dbReference type="Proteomes" id="UP000224006">
    <property type="component" value="Chromosome XII"/>
</dbReference>
<feature type="compositionally biased region" description="Acidic residues" evidence="1">
    <location>
        <begin position="65"/>
        <end position="80"/>
    </location>
</feature>
<evidence type="ECO:0000313" key="3">
    <source>
        <dbReference type="Proteomes" id="UP000224006"/>
    </source>
</evidence>
<proteinExistence type="predicted"/>
<gene>
    <name evidence="2" type="ORF">BESB_024320</name>
</gene>
<feature type="compositionally biased region" description="Low complexity" evidence="1">
    <location>
        <begin position="83"/>
        <end position="94"/>
    </location>
</feature>
<protein>
    <submittedName>
        <fullName evidence="2">Uncharacterized protein</fullName>
    </submittedName>
</protein>
<dbReference type="RefSeq" id="XP_029215949.1">
    <property type="nucleotide sequence ID" value="XM_029361134.1"/>
</dbReference>
<dbReference type="AlphaFoldDB" id="A0A2A9M982"/>
<organism evidence="2 3">
    <name type="scientific">Besnoitia besnoiti</name>
    <name type="common">Apicomplexan protozoan</name>
    <dbReference type="NCBI Taxonomy" id="94643"/>
    <lineage>
        <taxon>Eukaryota</taxon>
        <taxon>Sar</taxon>
        <taxon>Alveolata</taxon>
        <taxon>Apicomplexa</taxon>
        <taxon>Conoidasida</taxon>
        <taxon>Coccidia</taxon>
        <taxon>Eucoccidiorida</taxon>
        <taxon>Eimeriorina</taxon>
        <taxon>Sarcocystidae</taxon>
        <taxon>Besnoitia</taxon>
    </lineage>
</organism>
<feature type="compositionally biased region" description="Basic and acidic residues" evidence="1">
    <location>
        <begin position="215"/>
        <end position="234"/>
    </location>
</feature>
<keyword evidence="3" id="KW-1185">Reference proteome</keyword>
<evidence type="ECO:0000256" key="1">
    <source>
        <dbReference type="SAM" id="MobiDB-lite"/>
    </source>
</evidence>
<dbReference type="EMBL" id="NWUJ01000013">
    <property type="protein sequence ID" value="PFH31940.1"/>
    <property type="molecule type" value="Genomic_DNA"/>
</dbReference>
<dbReference type="KEGG" id="bbes:BESB_024320"/>
<reference evidence="2 3" key="1">
    <citation type="submission" date="2017-09" db="EMBL/GenBank/DDBJ databases">
        <title>Genome sequencing of Besnoitia besnoiti strain Bb-Ger1.</title>
        <authorList>
            <person name="Schares G."/>
            <person name="Venepally P."/>
            <person name="Lorenzi H.A."/>
        </authorList>
    </citation>
    <scope>NUCLEOTIDE SEQUENCE [LARGE SCALE GENOMIC DNA]</scope>
    <source>
        <strain evidence="2 3">Bb-Ger1</strain>
    </source>
</reference>
<dbReference type="GeneID" id="40307492"/>